<dbReference type="CDD" id="cd07316">
    <property type="entry name" value="terB_like_DjlA"/>
    <property type="match status" value="1"/>
</dbReference>
<dbReference type="InterPro" id="IPR036869">
    <property type="entry name" value="J_dom_sf"/>
</dbReference>
<reference evidence="4" key="1">
    <citation type="submission" date="2018-05" db="EMBL/GenBank/DDBJ databases">
        <title>Azospirillum thermophila sp. nov., a novel isolated from hot spring.</title>
        <authorList>
            <person name="Zhao Z."/>
        </authorList>
    </citation>
    <scope>NUCLEOTIDE SEQUENCE [LARGE SCALE GENOMIC DNA]</scope>
    <source>
        <strain evidence="4">CFH 70021</strain>
    </source>
</reference>
<dbReference type="Pfam" id="PF00226">
    <property type="entry name" value="DnaJ"/>
    <property type="match status" value="1"/>
</dbReference>
<accession>A0A2S2CSK9</accession>
<feature type="compositionally biased region" description="Low complexity" evidence="1">
    <location>
        <begin position="38"/>
        <end position="51"/>
    </location>
</feature>
<evidence type="ECO:0000259" key="2">
    <source>
        <dbReference type="PROSITE" id="PS50076"/>
    </source>
</evidence>
<dbReference type="PROSITE" id="PS50076">
    <property type="entry name" value="DNAJ_2"/>
    <property type="match status" value="1"/>
</dbReference>
<dbReference type="SUPFAM" id="SSF46565">
    <property type="entry name" value="Chaperone J-domain"/>
    <property type="match status" value="1"/>
</dbReference>
<proteinExistence type="predicted"/>
<dbReference type="RefSeq" id="WP_109328722.1">
    <property type="nucleotide sequence ID" value="NZ_CP029353.1"/>
</dbReference>
<evidence type="ECO:0000256" key="1">
    <source>
        <dbReference type="SAM" id="MobiDB-lite"/>
    </source>
</evidence>
<organism evidence="3 4">
    <name type="scientific">Azospirillum thermophilum</name>
    <dbReference type="NCBI Taxonomy" id="2202148"/>
    <lineage>
        <taxon>Bacteria</taxon>
        <taxon>Pseudomonadati</taxon>
        <taxon>Pseudomonadota</taxon>
        <taxon>Alphaproteobacteria</taxon>
        <taxon>Rhodospirillales</taxon>
        <taxon>Azospirillaceae</taxon>
        <taxon>Azospirillum</taxon>
    </lineage>
</organism>
<feature type="compositionally biased region" description="Basic and acidic residues" evidence="1">
    <location>
        <begin position="52"/>
        <end position="62"/>
    </location>
</feature>
<evidence type="ECO:0000313" key="4">
    <source>
        <dbReference type="Proteomes" id="UP000245629"/>
    </source>
</evidence>
<dbReference type="Proteomes" id="UP000245629">
    <property type="component" value="Chromosome 2"/>
</dbReference>
<dbReference type="KEGG" id="azz:DEW08_15890"/>
<dbReference type="CDD" id="cd06257">
    <property type="entry name" value="DnaJ"/>
    <property type="match status" value="1"/>
</dbReference>
<dbReference type="AlphaFoldDB" id="A0A2S2CSK9"/>
<dbReference type="InterPro" id="IPR029024">
    <property type="entry name" value="TerB-like"/>
</dbReference>
<dbReference type="InterPro" id="IPR001623">
    <property type="entry name" value="DnaJ_domain"/>
</dbReference>
<name>A0A2S2CSK9_9PROT</name>
<gene>
    <name evidence="3" type="ORF">DEW08_15890</name>
</gene>
<protein>
    <submittedName>
        <fullName evidence="3">Molecular chaperone DjlA</fullName>
    </submittedName>
</protein>
<dbReference type="InterPro" id="IPR007791">
    <property type="entry name" value="DjlA_N"/>
</dbReference>
<feature type="domain" description="J" evidence="2">
    <location>
        <begin position="197"/>
        <end position="261"/>
    </location>
</feature>
<dbReference type="OrthoDB" id="9782583at2"/>
<dbReference type="Gene3D" id="1.10.287.110">
    <property type="entry name" value="DnaJ domain"/>
    <property type="match status" value="1"/>
</dbReference>
<dbReference type="Gene3D" id="1.10.3680.10">
    <property type="entry name" value="TerB-like"/>
    <property type="match status" value="1"/>
</dbReference>
<keyword evidence="4" id="KW-1185">Reference proteome</keyword>
<dbReference type="SUPFAM" id="SSF158682">
    <property type="entry name" value="TerB-like"/>
    <property type="match status" value="1"/>
</dbReference>
<dbReference type="EMBL" id="CP029353">
    <property type="protein sequence ID" value="AWK87501.1"/>
    <property type="molecule type" value="Genomic_DNA"/>
</dbReference>
<dbReference type="SMART" id="SM00271">
    <property type="entry name" value="DnaJ"/>
    <property type="match status" value="1"/>
</dbReference>
<dbReference type="Pfam" id="PF05099">
    <property type="entry name" value="TerB"/>
    <property type="match status" value="1"/>
</dbReference>
<sequence length="273" mass="29438">MSIWGKILATAAGFALGGPLGGLAGAVAGHAVDRLRGSGETAESAAAPAASRDGRTPREPHPATRTVAFTIGVIALAAKMARADGVVKRVEVDTFKRLFRVPPEELETVGRVFDRARRDTHGFEEYAAQIARLFEDRHAVLEELLDSLLMIAEADDELHAEEVAYLRRVAEIFGFGAAEFDRILAGHHMAGMPGDDDPFHVLGVAHGADDATVKAAHRRLVREHHPDRLIAEGLPQEFIDLATRKIAAVNAAYDRIRKQRGSLQAPAERGAAK</sequence>
<evidence type="ECO:0000313" key="3">
    <source>
        <dbReference type="EMBL" id="AWK87501.1"/>
    </source>
</evidence>
<feature type="region of interest" description="Disordered" evidence="1">
    <location>
        <begin position="38"/>
        <end position="62"/>
    </location>
</feature>